<dbReference type="InterPro" id="IPR037128">
    <property type="entry name" value="Quinolinate_PRibosylTase_N_sf"/>
</dbReference>
<dbReference type="GO" id="GO:0009435">
    <property type="term" value="P:NAD+ biosynthetic process"/>
    <property type="evidence" value="ECO:0007669"/>
    <property type="project" value="InterPro"/>
</dbReference>
<dbReference type="Pfam" id="PF01729">
    <property type="entry name" value="QRPTase_C"/>
    <property type="match status" value="1"/>
</dbReference>
<dbReference type="CDD" id="cd01573">
    <property type="entry name" value="modD_like"/>
    <property type="match status" value="1"/>
</dbReference>
<dbReference type="InterPro" id="IPR022412">
    <property type="entry name" value="Quinolinate_PRibosylTrfase_N"/>
</dbReference>
<keyword evidence="3 5" id="KW-0328">Glycosyltransferase</keyword>
<dbReference type="GO" id="GO:0034213">
    <property type="term" value="P:quinolinate catabolic process"/>
    <property type="evidence" value="ECO:0007669"/>
    <property type="project" value="TreeGrafter"/>
</dbReference>
<comment type="similarity">
    <text evidence="1 5">Belongs to the NadC/ModD family.</text>
</comment>
<name>A0A2V4RJ22_9PROT</name>
<evidence type="ECO:0000256" key="1">
    <source>
        <dbReference type="ARBA" id="ARBA00009400"/>
    </source>
</evidence>
<dbReference type="InterPro" id="IPR036068">
    <property type="entry name" value="Nicotinate_pribotase-like_C"/>
</dbReference>
<protein>
    <recommendedName>
        <fullName evidence="2">Putative pyrophosphorylase ModD</fullName>
    </recommendedName>
</protein>
<dbReference type="Pfam" id="PF02749">
    <property type="entry name" value="QRPTase_N"/>
    <property type="match status" value="1"/>
</dbReference>
<evidence type="ECO:0000313" key="9">
    <source>
        <dbReference type="Proteomes" id="UP000247371"/>
    </source>
</evidence>
<reference evidence="8 9" key="1">
    <citation type="submission" date="2017-07" db="EMBL/GenBank/DDBJ databases">
        <title>A draft genome sequence of Komagataeibacter swingsii LMG 22125.</title>
        <authorList>
            <person name="Skraban J."/>
            <person name="Cleenwerck I."/>
            <person name="Vandamme P."/>
            <person name="Trcek J."/>
        </authorList>
    </citation>
    <scope>NUCLEOTIDE SEQUENCE [LARGE SCALE GENOMIC DNA]</scope>
    <source>
        <strain evidence="8 9">LMG 22125</strain>
    </source>
</reference>
<dbReference type="RefSeq" id="WP_110557323.1">
    <property type="nucleotide sequence ID" value="NZ_NKUB01000017.1"/>
</dbReference>
<dbReference type="NCBIfam" id="TIGR01334">
    <property type="entry name" value="modD"/>
    <property type="match status" value="1"/>
</dbReference>
<proteinExistence type="inferred from homology"/>
<dbReference type="GO" id="GO:0004514">
    <property type="term" value="F:nicotinate-nucleotide diphosphorylase (carboxylating) activity"/>
    <property type="evidence" value="ECO:0007669"/>
    <property type="project" value="InterPro"/>
</dbReference>
<comment type="caution">
    <text evidence="8">The sequence shown here is derived from an EMBL/GenBank/DDBJ whole genome shotgun (WGS) entry which is preliminary data.</text>
</comment>
<dbReference type="Proteomes" id="UP000247371">
    <property type="component" value="Unassembled WGS sequence"/>
</dbReference>
<keyword evidence="9" id="KW-1185">Reference proteome</keyword>
<dbReference type="SUPFAM" id="SSF54675">
    <property type="entry name" value="Nicotinate/Quinolinate PRTase N-terminal domain-like"/>
    <property type="match status" value="1"/>
</dbReference>
<keyword evidence="4 5" id="KW-0808">Transferase</keyword>
<dbReference type="PANTHER" id="PTHR32179:SF4">
    <property type="entry name" value="PYROPHOSPHORYLASE MODD-RELATED"/>
    <property type="match status" value="1"/>
</dbReference>
<dbReference type="FunFam" id="3.20.20.70:FF:000030">
    <property type="entry name" value="Nicotinate-nucleotide pyrophosphorylase, carboxylating"/>
    <property type="match status" value="1"/>
</dbReference>
<dbReference type="Gene3D" id="3.20.20.70">
    <property type="entry name" value="Aldolase class I"/>
    <property type="match status" value="1"/>
</dbReference>
<dbReference type="EMBL" id="NKUB01000017">
    <property type="protein sequence ID" value="PYD68984.1"/>
    <property type="molecule type" value="Genomic_DNA"/>
</dbReference>
<dbReference type="InterPro" id="IPR006242">
    <property type="entry name" value="ModD"/>
</dbReference>
<evidence type="ECO:0000256" key="3">
    <source>
        <dbReference type="ARBA" id="ARBA00022676"/>
    </source>
</evidence>
<dbReference type="InterPro" id="IPR013785">
    <property type="entry name" value="Aldolase_TIM"/>
</dbReference>
<evidence type="ECO:0000313" key="8">
    <source>
        <dbReference type="EMBL" id="PYD68984.1"/>
    </source>
</evidence>
<dbReference type="InterPro" id="IPR002638">
    <property type="entry name" value="Quinolinate_PRibosylTrfase_C"/>
</dbReference>
<evidence type="ECO:0000256" key="5">
    <source>
        <dbReference type="PIRNR" id="PIRNR006250"/>
    </source>
</evidence>
<evidence type="ECO:0000256" key="2">
    <source>
        <dbReference type="ARBA" id="ARBA00019205"/>
    </source>
</evidence>
<evidence type="ECO:0000259" key="7">
    <source>
        <dbReference type="Pfam" id="PF02749"/>
    </source>
</evidence>
<evidence type="ECO:0000259" key="6">
    <source>
        <dbReference type="Pfam" id="PF01729"/>
    </source>
</evidence>
<accession>A0A2V4RJ22</accession>
<dbReference type="InterPro" id="IPR027277">
    <property type="entry name" value="NadC/ModD"/>
</dbReference>
<dbReference type="PIRSF" id="PIRSF006250">
    <property type="entry name" value="NadC_ModD"/>
    <property type="match status" value="1"/>
</dbReference>
<dbReference type="AlphaFoldDB" id="A0A2V4RJ22"/>
<feature type="domain" description="Quinolinate phosphoribosyl transferase N-terminal" evidence="7">
    <location>
        <begin position="21"/>
        <end position="103"/>
    </location>
</feature>
<organism evidence="8 9">
    <name type="scientific">Komagataeibacter swingsii</name>
    <dbReference type="NCBI Taxonomy" id="215220"/>
    <lineage>
        <taxon>Bacteria</taxon>
        <taxon>Pseudomonadati</taxon>
        <taxon>Pseudomonadota</taxon>
        <taxon>Alphaproteobacteria</taxon>
        <taxon>Acetobacterales</taxon>
        <taxon>Acetobacteraceae</taxon>
        <taxon>Komagataeibacter</taxon>
    </lineage>
</organism>
<gene>
    <name evidence="8" type="primary">modD</name>
    <name evidence="8" type="ORF">CFR76_12400</name>
</gene>
<dbReference type="PANTHER" id="PTHR32179">
    <property type="entry name" value="NICOTINATE-NUCLEOTIDE PYROPHOSPHORYLASE [CARBOXYLATING]"/>
    <property type="match status" value="1"/>
</dbReference>
<evidence type="ECO:0000256" key="4">
    <source>
        <dbReference type="ARBA" id="ARBA00022679"/>
    </source>
</evidence>
<feature type="domain" description="Quinolinate phosphoribosyl transferase C-terminal" evidence="6">
    <location>
        <begin position="106"/>
        <end position="279"/>
    </location>
</feature>
<sequence length="285" mass="29925">MVPLANTLLDTLMAEDAPFGDLTTRALGIGQRMGVMTFTARHEQVVCCTEDVAALLTRLGLDTETVTGSGIRVAPGQVLLRARGMAGALHLGWKVSQTLLEWAGGIATETHDIVMAARHVDGASTPEVAVACSRKTPPLTRAIAMRAVLAGGGIMHRTGLSDTILVFAEHLAFMDPGRGMNDVVLRLRKNAPERRIAIEVSDVATATAAARAGAEALQLEKLSPDEVRRLCVDLAAAKLSPNIIVAGGINSINVDQYVKAGAHVIVTSAPYSAKPRDVQVGISAV</sequence>
<dbReference type="Gene3D" id="3.90.1170.20">
    <property type="entry name" value="Quinolinate phosphoribosyl transferase, N-terminal domain"/>
    <property type="match status" value="1"/>
</dbReference>
<dbReference type="GO" id="GO:0005737">
    <property type="term" value="C:cytoplasm"/>
    <property type="evidence" value="ECO:0007669"/>
    <property type="project" value="TreeGrafter"/>
</dbReference>
<dbReference type="SUPFAM" id="SSF51690">
    <property type="entry name" value="Nicotinate/Quinolinate PRTase C-terminal domain-like"/>
    <property type="match status" value="1"/>
</dbReference>